<dbReference type="Proteomes" id="UP001589890">
    <property type="component" value="Unassembled WGS sequence"/>
</dbReference>
<organism evidence="3 4">
    <name type="scientific">Kribbella deserti</name>
    <dbReference type="NCBI Taxonomy" id="1926257"/>
    <lineage>
        <taxon>Bacteria</taxon>
        <taxon>Bacillati</taxon>
        <taxon>Actinomycetota</taxon>
        <taxon>Actinomycetes</taxon>
        <taxon>Propionibacteriales</taxon>
        <taxon>Kribbellaceae</taxon>
        <taxon>Kribbella</taxon>
    </lineage>
</organism>
<feature type="transmembrane region" description="Helical" evidence="1">
    <location>
        <begin position="125"/>
        <end position="143"/>
    </location>
</feature>
<keyword evidence="1" id="KW-0812">Transmembrane</keyword>
<feature type="transmembrane region" description="Helical" evidence="1">
    <location>
        <begin position="41"/>
        <end position="60"/>
    </location>
</feature>
<evidence type="ECO:0000259" key="2">
    <source>
        <dbReference type="Pfam" id="PF09990"/>
    </source>
</evidence>
<feature type="transmembrane region" description="Helical" evidence="1">
    <location>
        <begin position="12"/>
        <end position="34"/>
    </location>
</feature>
<name>A0ABV6QS37_9ACTN</name>
<evidence type="ECO:0000313" key="4">
    <source>
        <dbReference type="Proteomes" id="UP001589890"/>
    </source>
</evidence>
<sequence>MFERFGDLPLHVLVIHAAVVVLPVAAATAIVFALMPRWRWALRWPALGLAVIALGAAFVAKQSGEAFVAAVPQMAQLVQQHQDHGSLLLWVTLVFTAVVVLAALRLSGPSALASGRGAKPAGNRVVELAISAAVVVMAVFVIYQTVRTGDSGAKAVWDGRLPS</sequence>
<accession>A0ABV6QS37</accession>
<evidence type="ECO:0000256" key="1">
    <source>
        <dbReference type="SAM" id="Phobius"/>
    </source>
</evidence>
<keyword evidence="1" id="KW-1133">Transmembrane helix</keyword>
<dbReference type="RefSeq" id="WP_380050825.1">
    <property type="nucleotide sequence ID" value="NZ_JBHLTC010000029.1"/>
</dbReference>
<keyword evidence="4" id="KW-1185">Reference proteome</keyword>
<protein>
    <submittedName>
        <fullName evidence="3">DUF2231 domain-containing protein</fullName>
    </submittedName>
</protein>
<dbReference type="Pfam" id="PF09990">
    <property type="entry name" value="DUF2231"/>
    <property type="match status" value="1"/>
</dbReference>
<feature type="domain" description="DUF2231" evidence="2">
    <location>
        <begin position="8"/>
        <end position="160"/>
    </location>
</feature>
<dbReference type="InterPro" id="IPR019251">
    <property type="entry name" value="DUF2231_TM"/>
</dbReference>
<proteinExistence type="predicted"/>
<evidence type="ECO:0000313" key="3">
    <source>
        <dbReference type="EMBL" id="MFC0626811.1"/>
    </source>
</evidence>
<dbReference type="EMBL" id="JBHLTC010000029">
    <property type="protein sequence ID" value="MFC0626811.1"/>
    <property type="molecule type" value="Genomic_DNA"/>
</dbReference>
<reference evidence="3 4" key="1">
    <citation type="submission" date="2024-09" db="EMBL/GenBank/DDBJ databases">
        <authorList>
            <person name="Sun Q."/>
            <person name="Mori K."/>
        </authorList>
    </citation>
    <scope>NUCLEOTIDE SEQUENCE [LARGE SCALE GENOMIC DNA]</scope>
    <source>
        <strain evidence="3 4">CGMCC 1.15906</strain>
    </source>
</reference>
<keyword evidence="1" id="KW-0472">Membrane</keyword>
<gene>
    <name evidence="3" type="ORF">ACFFGN_22215</name>
</gene>
<feature type="transmembrane region" description="Helical" evidence="1">
    <location>
        <begin position="87"/>
        <end position="104"/>
    </location>
</feature>
<comment type="caution">
    <text evidence="3">The sequence shown here is derived from an EMBL/GenBank/DDBJ whole genome shotgun (WGS) entry which is preliminary data.</text>
</comment>